<dbReference type="GO" id="GO:0005886">
    <property type="term" value="C:plasma membrane"/>
    <property type="evidence" value="ECO:0007669"/>
    <property type="project" value="TreeGrafter"/>
</dbReference>
<evidence type="ECO:0000313" key="14">
    <source>
        <dbReference type="EMBL" id="KAK4879332.1"/>
    </source>
</evidence>
<evidence type="ECO:0000256" key="9">
    <source>
        <dbReference type="ARBA" id="ARBA00023136"/>
    </source>
</evidence>
<keyword evidence="15" id="KW-1185">Reference proteome</keyword>
<dbReference type="Gene3D" id="1.10.287.770">
    <property type="entry name" value="YojJ-like"/>
    <property type="match status" value="1"/>
</dbReference>
<evidence type="ECO:0000256" key="4">
    <source>
        <dbReference type="ARBA" id="ARBA00022461"/>
    </source>
</evidence>
<keyword evidence="11 12" id="KW-0407">Ion channel</keyword>
<dbReference type="Proteomes" id="UP001353858">
    <property type="component" value="Unassembled WGS sequence"/>
</dbReference>
<dbReference type="Pfam" id="PF00858">
    <property type="entry name" value="ASC"/>
    <property type="match status" value="2"/>
</dbReference>
<keyword evidence="8 12" id="KW-0406">Ion transport</keyword>
<gene>
    <name evidence="14" type="ORF">RN001_007478</name>
</gene>
<keyword evidence="4 12" id="KW-0894">Sodium channel</keyword>
<keyword evidence="6 13" id="KW-1133">Transmembrane helix</keyword>
<evidence type="ECO:0000256" key="11">
    <source>
        <dbReference type="ARBA" id="ARBA00023303"/>
    </source>
</evidence>
<dbReference type="Gene3D" id="1.10.287.820">
    <property type="entry name" value="Acid-sensing ion channel domain"/>
    <property type="match status" value="1"/>
</dbReference>
<dbReference type="PANTHER" id="PTHR11690:SF243">
    <property type="entry name" value="PICKPOCKET 12-RELATED"/>
    <property type="match status" value="1"/>
</dbReference>
<evidence type="ECO:0000256" key="1">
    <source>
        <dbReference type="ARBA" id="ARBA00004141"/>
    </source>
</evidence>
<keyword evidence="3 12" id="KW-0813">Transport</keyword>
<dbReference type="PRINTS" id="PR01078">
    <property type="entry name" value="AMINACHANNEL"/>
</dbReference>
<dbReference type="GO" id="GO:0015280">
    <property type="term" value="F:ligand-gated sodium channel activity"/>
    <property type="evidence" value="ECO:0007669"/>
    <property type="project" value="TreeGrafter"/>
</dbReference>
<feature type="transmembrane region" description="Helical" evidence="13">
    <location>
        <begin position="7"/>
        <end position="24"/>
    </location>
</feature>
<organism evidence="14 15">
    <name type="scientific">Aquatica leii</name>
    <dbReference type="NCBI Taxonomy" id="1421715"/>
    <lineage>
        <taxon>Eukaryota</taxon>
        <taxon>Metazoa</taxon>
        <taxon>Ecdysozoa</taxon>
        <taxon>Arthropoda</taxon>
        <taxon>Hexapoda</taxon>
        <taxon>Insecta</taxon>
        <taxon>Pterygota</taxon>
        <taxon>Neoptera</taxon>
        <taxon>Endopterygota</taxon>
        <taxon>Coleoptera</taxon>
        <taxon>Polyphaga</taxon>
        <taxon>Elateriformia</taxon>
        <taxon>Elateroidea</taxon>
        <taxon>Lampyridae</taxon>
        <taxon>Luciolinae</taxon>
        <taxon>Aquatica</taxon>
    </lineage>
</organism>
<evidence type="ECO:0000256" key="12">
    <source>
        <dbReference type="RuleBase" id="RU000679"/>
    </source>
</evidence>
<evidence type="ECO:0000313" key="15">
    <source>
        <dbReference type="Proteomes" id="UP001353858"/>
    </source>
</evidence>
<feature type="transmembrane region" description="Helical" evidence="13">
    <location>
        <begin position="400"/>
        <end position="416"/>
    </location>
</feature>
<evidence type="ECO:0000256" key="5">
    <source>
        <dbReference type="ARBA" id="ARBA00022692"/>
    </source>
</evidence>
<keyword evidence="10 12" id="KW-0739">Sodium transport</keyword>
<evidence type="ECO:0000256" key="3">
    <source>
        <dbReference type="ARBA" id="ARBA00022448"/>
    </source>
</evidence>
<evidence type="ECO:0000256" key="8">
    <source>
        <dbReference type="ARBA" id="ARBA00023065"/>
    </source>
</evidence>
<evidence type="ECO:0000256" key="6">
    <source>
        <dbReference type="ARBA" id="ARBA00022989"/>
    </source>
</evidence>
<keyword evidence="9 13" id="KW-0472">Membrane</keyword>
<dbReference type="PANTHER" id="PTHR11690">
    <property type="entry name" value="AMILORIDE-SENSITIVE SODIUM CHANNEL-RELATED"/>
    <property type="match status" value="1"/>
</dbReference>
<accession>A0AAN7SFD8</accession>
<name>A0AAN7SFD8_9COLE</name>
<dbReference type="InterPro" id="IPR001873">
    <property type="entry name" value="ENaC"/>
</dbReference>
<reference evidence="15" key="1">
    <citation type="submission" date="2023-01" db="EMBL/GenBank/DDBJ databases">
        <title>Key to firefly adult light organ development and bioluminescence: homeobox transcription factors regulate luciferase expression and transportation to peroxisome.</title>
        <authorList>
            <person name="Fu X."/>
        </authorList>
    </citation>
    <scope>NUCLEOTIDE SEQUENCE [LARGE SCALE GENOMIC DNA]</scope>
</reference>
<comment type="subcellular location">
    <subcellularLocation>
        <location evidence="1">Membrane</location>
        <topology evidence="1">Multi-pass membrane protein</topology>
    </subcellularLocation>
</comment>
<comment type="similarity">
    <text evidence="2 12">Belongs to the amiloride-sensitive sodium channel (TC 1.A.6) family.</text>
</comment>
<sequence>MKKCCRLFWIVAFITAILFSGYFIDKIIDNYNNRVIISLNPYSTSANSVPFPTVTICNMNRVNKIKAQVLLKSGILKLVSVFFHNIFSITVSPTCEDMIKACFWKNKAVNCSVIFNDVITDVGACCVFNQLPLNYIFRQTYLIYFLFFSIQYTTTIRLFSGSGLTLVLDADIQNNYCSSSNSVGFKILISNPVEMSLVKNYGIHVPTMYQSVISLKPSVSDGKKSLQHESYMNRWCYFNQERFLKFFKTYTFRNCITECRVNYTLEKCNCIPYYMISNSTADMCEHHNLECIHKVQGNMCCRSKCHCLPNCNEYSFSERMSYNRLTATRLFYMVPANKIIENKTRTEFLKSAAIVKLYYEKSVIERSTKNDIYDIIEFLSNMGGLLCIFLGFSFLSGAEIAYHLLCAIVPFIIQMIRDNAKKKEVIPFMK</sequence>
<keyword evidence="5 12" id="KW-0812">Transmembrane</keyword>
<keyword evidence="7" id="KW-0915">Sodium</keyword>
<evidence type="ECO:0000256" key="7">
    <source>
        <dbReference type="ARBA" id="ARBA00023053"/>
    </source>
</evidence>
<evidence type="ECO:0000256" key="13">
    <source>
        <dbReference type="SAM" id="Phobius"/>
    </source>
</evidence>
<dbReference type="AlphaFoldDB" id="A0AAN7SFD8"/>
<protein>
    <submittedName>
        <fullName evidence="14">Uncharacterized protein</fullName>
    </submittedName>
</protein>
<comment type="caution">
    <text evidence="14">The sequence shown here is derived from an EMBL/GenBank/DDBJ whole genome shotgun (WGS) entry which is preliminary data.</text>
</comment>
<dbReference type="EMBL" id="JARPUR010000003">
    <property type="protein sequence ID" value="KAK4879332.1"/>
    <property type="molecule type" value="Genomic_DNA"/>
</dbReference>
<proteinExistence type="inferred from homology"/>
<evidence type="ECO:0000256" key="10">
    <source>
        <dbReference type="ARBA" id="ARBA00023201"/>
    </source>
</evidence>
<evidence type="ECO:0000256" key="2">
    <source>
        <dbReference type="ARBA" id="ARBA00007193"/>
    </source>
</evidence>